<name>A0A091C2U3_9ENTE</name>
<accession>A0A091C2U3</accession>
<evidence type="ECO:0000313" key="3">
    <source>
        <dbReference type="Proteomes" id="UP000029381"/>
    </source>
</evidence>
<evidence type="ECO:0000313" key="2">
    <source>
        <dbReference type="EMBL" id="KFN92181.1"/>
    </source>
</evidence>
<protein>
    <recommendedName>
        <fullName evidence="1">BppU N-terminal domain-containing protein</fullName>
    </recommendedName>
</protein>
<comment type="caution">
    <text evidence="2">The sequence shown here is derived from an EMBL/GenBank/DDBJ whole genome shotgun (WGS) entry which is preliminary data.</text>
</comment>
<dbReference type="Pfam" id="PF10651">
    <property type="entry name" value="BppU_N"/>
    <property type="match status" value="1"/>
</dbReference>
<sequence length="388" mass="44090">MYKDKNELYKDVALEVSIDAKKGARNQEIETHATFYSYDVQSGLIKINIKKDNKPLPLPNGTQVLLNVVKLDLPQQKMVFTGDIVDSNNGIAHWVIPDELQGYKGAIRTGVFVKLPNDQSLHGGYFKFYMGISEIDENLEPFEENYWQGWHDFQKEAEQEWNAWKASRDKTWREHEEAYDEWKNQQKKAQFDFESNFVSWKTDINQTLETTDNQVQETNDALENLDAYSKQETDDKLAGKADKTAIDDLNKKVEIGEHVFLTPEKGFENYNAGNKGDVTSQLQYVRIGPLCKIFGTVKNLETIRSGAEVVVTTIPAKLSVNVVDIVRGETRNGNSFRARIYNYNNSSFPNQITISSPQNGDGSALDLSPGNWLNISLIAGIEEQEDRS</sequence>
<gene>
    <name evidence="2" type="ORF">TMU3MR103_0642</name>
</gene>
<dbReference type="Proteomes" id="UP000029381">
    <property type="component" value="Unassembled WGS sequence"/>
</dbReference>
<evidence type="ECO:0000259" key="1">
    <source>
        <dbReference type="Pfam" id="PF10651"/>
    </source>
</evidence>
<organism evidence="2 3">
    <name type="scientific">Tetragenococcus muriaticus 3MR10-3</name>
    <dbReference type="NCBI Taxonomy" id="1302648"/>
    <lineage>
        <taxon>Bacteria</taxon>
        <taxon>Bacillati</taxon>
        <taxon>Bacillota</taxon>
        <taxon>Bacilli</taxon>
        <taxon>Lactobacillales</taxon>
        <taxon>Enterococcaceae</taxon>
        <taxon>Tetragenococcus</taxon>
    </lineage>
</organism>
<proteinExistence type="predicted"/>
<dbReference type="RefSeq" id="WP_038022542.1">
    <property type="nucleotide sequence ID" value="NZ_JPVT01000058.1"/>
</dbReference>
<reference evidence="2 3" key="1">
    <citation type="submission" date="2014-08" db="EMBL/GenBank/DDBJ databases">
        <title>Genome sequence of Tetragenococcus muriaticus.</title>
        <authorList>
            <person name="Chuea-nongthon C."/>
            <person name="Rodtong S."/>
            <person name="Yongsawatdigul J."/>
            <person name="Steele J.L."/>
            <person name="Liu X.-y."/>
            <person name="Speers J."/>
            <person name="Glasner J.D."/>
            <person name="Neeno-Eckwall E.C."/>
        </authorList>
    </citation>
    <scope>NUCLEOTIDE SEQUENCE [LARGE SCALE GENOMIC DNA]</scope>
    <source>
        <strain evidence="2 3">3MR10-3</strain>
    </source>
</reference>
<dbReference type="EMBL" id="JPVT01000058">
    <property type="protein sequence ID" value="KFN92181.1"/>
    <property type="molecule type" value="Genomic_DNA"/>
</dbReference>
<keyword evidence="3" id="KW-1185">Reference proteome</keyword>
<feature type="domain" description="BppU N-terminal" evidence="1">
    <location>
        <begin position="19"/>
        <end position="158"/>
    </location>
</feature>
<dbReference type="PATRIC" id="fig|1302648.3.peg.624"/>
<dbReference type="InterPro" id="IPR018913">
    <property type="entry name" value="BppU_N"/>
</dbReference>
<dbReference type="AlphaFoldDB" id="A0A091C2U3"/>